<keyword evidence="2" id="KW-0812">Transmembrane</keyword>
<keyword evidence="2" id="KW-1133">Transmembrane helix</keyword>
<protein>
    <recommendedName>
        <fullName evidence="5">Transmembrane protein</fullName>
    </recommendedName>
</protein>
<evidence type="ECO:0008006" key="5">
    <source>
        <dbReference type="Google" id="ProtNLM"/>
    </source>
</evidence>
<evidence type="ECO:0000256" key="1">
    <source>
        <dbReference type="SAM" id="Coils"/>
    </source>
</evidence>
<evidence type="ECO:0000313" key="3">
    <source>
        <dbReference type="EMBL" id="ABM96164.1"/>
    </source>
</evidence>
<dbReference type="Proteomes" id="UP000000366">
    <property type="component" value="Chromosome"/>
</dbReference>
<evidence type="ECO:0000313" key="4">
    <source>
        <dbReference type="Proteomes" id="UP000000366"/>
    </source>
</evidence>
<organism evidence="3 4">
    <name type="scientific">Methylibium petroleiphilum (strain ATCC BAA-1232 / LMG 22953 / PM1)</name>
    <dbReference type="NCBI Taxonomy" id="420662"/>
    <lineage>
        <taxon>Bacteria</taxon>
        <taxon>Pseudomonadati</taxon>
        <taxon>Pseudomonadota</taxon>
        <taxon>Betaproteobacteria</taxon>
        <taxon>Burkholderiales</taxon>
        <taxon>Sphaerotilaceae</taxon>
        <taxon>Methylibium</taxon>
    </lineage>
</organism>
<evidence type="ECO:0000256" key="2">
    <source>
        <dbReference type="SAM" id="Phobius"/>
    </source>
</evidence>
<dbReference type="HOGENOM" id="CLU_1784631_0_0_4"/>
<feature type="coiled-coil region" evidence="1">
    <location>
        <begin position="66"/>
        <end position="124"/>
    </location>
</feature>
<dbReference type="STRING" id="420662.Mpe_A3211"/>
<gene>
    <name evidence="3" type="ordered locus">Mpe_A3211</name>
</gene>
<keyword evidence="1" id="KW-0175">Coiled coil</keyword>
<keyword evidence="2" id="KW-0472">Membrane</keyword>
<proteinExistence type="predicted"/>
<reference evidence="3 4" key="1">
    <citation type="journal article" date="2007" name="J. Bacteriol.">
        <title>Whole-genome analysis of the methyl tert-butyl ether-degrading beta-proteobacterium Methylibium petroleiphilum PM1.</title>
        <authorList>
            <person name="Kane S.R."/>
            <person name="Chakicherla A.Y."/>
            <person name="Chain P.S.G."/>
            <person name="Schmidt R."/>
            <person name="Shin M.W."/>
            <person name="Legler T.C."/>
            <person name="Scow K.M."/>
            <person name="Larimer F.W."/>
            <person name="Lucas S.M."/>
            <person name="Richardson P.M."/>
            <person name="Hristova K.R."/>
        </authorList>
    </citation>
    <scope>NUCLEOTIDE SEQUENCE [LARGE SCALE GENOMIC DNA]</scope>
    <source>
        <strain evidence="4">ATCC BAA-1232 / LMG 22953 / PM1</strain>
    </source>
</reference>
<sequence>MDSRTQWRPSSYRSHQAEWPVKLRLPKECAMTLTNWLLLMGAALALAALSWLMCAWWYRRQLSAVLQRLEKARAVAGQNATQAKRQIAQLQKELAERPALSAVQREARDKAADAAARKQELAENLDRGRLATALPANGFADTQPL</sequence>
<accession>A2SKS5</accession>
<feature type="transmembrane region" description="Helical" evidence="2">
    <location>
        <begin position="36"/>
        <end position="58"/>
    </location>
</feature>
<dbReference type="EMBL" id="CP000555">
    <property type="protein sequence ID" value="ABM96164.1"/>
    <property type="molecule type" value="Genomic_DNA"/>
</dbReference>
<name>A2SKS5_METPP</name>
<dbReference type="KEGG" id="mpt:Mpe_A3211"/>
<keyword evidence="4" id="KW-1185">Reference proteome</keyword>
<dbReference type="AlphaFoldDB" id="A2SKS5"/>